<evidence type="ECO:0000313" key="12">
    <source>
        <dbReference type="Proteomes" id="UP001218188"/>
    </source>
</evidence>
<keyword evidence="7" id="KW-0256">Endoplasmic reticulum</keyword>
<protein>
    <recommendedName>
        <fullName evidence="3">dolichol kinase</fullName>
        <ecNumber evidence="3">2.7.1.108</ecNumber>
    </recommendedName>
</protein>
<dbReference type="PANTHER" id="PTHR13205:SF15">
    <property type="entry name" value="DOLICHOL KINASE"/>
    <property type="match status" value="1"/>
</dbReference>
<dbReference type="AlphaFoldDB" id="A0AAD6T4C9"/>
<evidence type="ECO:0000256" key="7">
    <source>
        <dbReference type="ARBA" id="ARBA00022824"/>
    </source>
</evidence>
<evidence type="ECO:0000256" key="1">
    <source>
        <dbReference type="ARBA" id="ARBA00004477"/>
    </source>
</evidence>
<evidence type="ECO:0000313" key="11">
    <source>
        <dbReference type="EMBL" id="KAJ7039556.1"/>
    </source>
</evidence>
<keyword evidence="9 10" id="KW-0472">Membrane</keyword>
<keyword evidence="12" id="KW-1185">Reference proteome</keyword>
<evidence type="ECO:0000256" key="4">
    <source>
        <dbReference type="ARBA" id="ARBA00022679"/>
    </source>
</evidence>
<dbReference type="EMBL" id="JARJCM010000026">
    <property type="protein sequence ID" value="KAJ7039556.1"/>
    <property type="molecule type" value="Genomic_DNA"/>
</dbReference>
<feature type="transmembrane region" description="Helical" evidence="10">
    <location>
        <begin position="75"/>
        <end position="92"/>
    </location>
</feature>
<feature type="transmembrane region" description="Helical" evidence="10">
    <location>
        <begin position="322"/>
        <end position="346"/>
    </location>
</feature>
<evidence type="ECO:0000256" key="6">
    <source>
        <dbReference type="ARBA" id="ARBA00022777"/>
    </source>
</evidence>
<feature type="transmembrane region" description="Helical" evidence="10">
    <location>
        <begin position="158"/>
        <end position="179"/>
    </location>
</feature>
<dbReference type="GO" id="GO:0004168">
    <property type="term" value="F:dolichol kinase activity"/>
    <property type="evidence" value="ECO:0007669"/>
    <property type="project" value="UniProtKB-EC"/>
</dbReference>
<evidence type="ECO:0000256" key="3">
    <source>
        <dbReference type="ARBA" id="ARBA00012132"/>
    </source>
</evidence>
<sequence length="825" mass="87852">MSTRTVRPQEKLGGERTTLLPGLVELSAVIPLTRWRCTLSIDSRRAGESVVLLGSLLLAALRIAKEPGEGEYNVWIAHELYALLLAALLYLLHTYTTVSDRAVPVPLPPPPLTHLHHHPHLHNNNTLNAKRSKPDSDKFGFIWMSVPKNYRDSADDGLLTALLLGPLIAAALLCTALTLNAPPPPSPGVYAAAAANAGLPLNWAIEAPLRLHGLQGLTPTAALLRARYNVVSLATLTSAVLLLHVCASKWWEGRVAARAAHQPTLNSTGPGIGSGEGERRSVPRSELWRAVYFVLFAVGVAGTAVGVRLVLGLFAGTGKEGVWMHLTPFDVLASTLFYQFTLYVALRMAHRGFTLGELGLVCFGGTAVFMEFLNITSARIWPITTPHLRTYRLPTPLVTFQTALIAGPFLTGFLLAPLLVLSRHAAQTPARRRRWLSPAHALAARRRLALAASAGVVIIVLGPLGLWMRWVLGGRDPWVWVVRWLLSRRRRVALLGWWAGVGSVSVAGWMRQLARTRRAAGMGMSMGGSGRAQGMGMGMGMPSMSLGSMGMGLGSMGGMSINLASMGMGGMLGTNTTTAANGNTSTHANGNGVGVAGAGDAMNAPTPASALFAASGEFLDRAPTLRLNARRKFFHALVVVMFVPGVAFDPAFTHLAFSAAFALFVFAEYIRYFAIYPLGAAVHLFMNEFLDAKDGGTAILSHFYLLTGCAGAVWLEGPSPLLHFTGILVLGIGDALASIVGKRHGRHAWSPTTPKTLEGTAAFVGSVVASAWALRVCGLAEAFSTPLYVLVVALAGVLEALSDQNDNLTLPLYTWSALTLVGVSS</sequence>
<accession>A0AAD6T4C9</accession>
<gene>
    <name evidence="11" type="ORF">C8F04DRAFT_1220024</name>
</gene>
<dbReference type="Proteomes" id="UP001218188">
    <property type="component" value="Unassembled WGS sequence"/>
</dbReference>
<evidence type="ECO:0000256" key="8">
    <source>
        <dbReference type="ARBA" id="ARBA00022989"/>
    </source>
</evidence>
<evidence type="ECO:0000256" key="10">
    <source>
        <dbReference type="SAM" id="Phobius"/>
    </source>
</evidence>
<reference evidence="11" key="1">
    <citation type="submission" date="2023-03" db="EMBL/GenBank/DDBJ databases">
        <title>Massive genome expansion in bonnet fungi (Mycena s.s.) driven by repeated elements and novel gene families across ecological guilds.</title>
        <authorList>
            <consortium name="Lawrence Berkeley National Laboratory"/>
            <person name="Harder C.B."/>
            <person name="Miyauchi S."/>
            <person name="Viragh M."/>
            <person name="Kuo A."/>
            <person name="Thoen E."/>
            <person name="Andreopoulos B."/>
            <person name="Lu D."/>
            <person name="Skrede I."/>
            <person name="Drula E."/>
            <person name="Henrissat B."/>
            <person name="Morin E."/>
            <person name="Kohler A."/>
            <person name="Barry K."/>
            <person name="LaButti K."/>
            <person name="Morin E."/>
            <person name="Salamov A."/>
            <person name="Lipzen A."/>
            <person name="Mereny Z."/>
            <person name="Hegedus B."/>
            <person name="Baldrian P."/>
            <person name="Stursova M."/>
            <person name="Weitz H."/>
            <person name="Taylor A."/>
            <person name="Grigoriev I.V."/>
            <person name="Nagy L.G."/>
            <person name="Martin F."/>
            <person name="Kauserud H."/>
        </authorList>
    </citation>
    <scope>NUCLEOTIDE SEQUENCE</scope>
    <source>
        <strain evidence="11">CBHHK200</strain>
    </source>
</reference>
<dbReference type="GO" id="GO:0043048">
    <property type="term" value="P:dolichyl monophosphate biosynthetic process"/>
    <property type="evidence" value="ECO:0007669"/>
    <property type="project" value="TreeGrafter"/>
</dbReference>
<evidence type="ECO:0000256" key="9">
    <source>
        <dbReference type="ARBA" id="ARBA00023136"/>
    </source>
</evidence>
<evidence type="ECO:0000256" key="2">
    <source>
        <dbReference type="ARBA" id="ARBA00010794"/>
    </source>
</evidence>
<comment type="subcellular location">
    <subcellularLocation>
        <location evidence="1">Endoplasmic reticulum membrane</location>
        <topology evidence="1">Multi-pass membrane protein</topology>
    </subcellularLocation>
</comment>
<keyword evidence="8 10" id="KW-1133">Transmembrane helix</keyword>
<name>A0AAD6T4C9_9AGAR</name>
<dbReference type="EC" id="2.7.1.108" evidence="3"/>
<keyword evidence="4" id="KW-0808">Transferase</keyword>
<feature type="transmembrane region" description="Helical" evidence="10">
    <location>
        <begin position="447"/>
        <end position="472"/>
    </location>
</feature>
<feature type="transmembrane region" description="Helical" evidence="10">
    <location>
        <begin position="403"/>
        <end position="426"/>
    </location>
</feature>
<comment type="similarity">
    <text evidence="2">Belongs to the polyprenol kinase family.</text>
</comment>
<comment type="caution">
    <text evidence="11">The sequence shown here is derived from an EMBL/GenBank/DDBJ whole genome shotgun (WGS) entry which is preliminary data.</text>
</comment>
<proteinExistence type="inferred from homology"/>
<feature type="transmembrane region" description="Helical" evidence="10">
    <location>
        <begin position="492"/>
        <end position="510"/>
    </location>
</feature>
<keyword evidence="6" id="KW-0418">Kinase</keyword>
<feature type="transmembrane region" description="Helical" evidence="10">
    <location>
        <begin position="669"/>
        <end position="686"/>
    </location>
</feature>
<feature type="transmembrane region" description="Helical" evidence="10">
    <location>
        <begin position="290"/>
        <end position="316"/>
    </location>
</feature>
<dbReference type="GO" id="GO:0005789">
    <property type="term" value="C:endoplasmic reticulum membrane"/>
    <property type="evidence" value="ECO:0007669"/>
    <property type="project" value="UniProtKB-SubCell"/>
</dbReference>
<evidence type="ECO:0000256" key="5">
    <source>
        <dbReference type="ARBA" id="ARBA00022692"/>
    </source>
</evidence>
<organism evidence="11 12">
    <name type="scientific">Mycena alexandri</name>
    <dbReference type="NCBI Taxonomy" id="1745969"/>
    <lineage>
        <taxon>Eukaryota</taxon>
        <taxon>Fungi</taxon>
        <taxon>Dikarya</taxon>
        <taxon>Basidiomycota</taxon>
        <taxon>Agaricomycotina</taxon>
        <taxon>Agaricomycetes</taxon>
        <taxon>Agaricomycetidae</taxon>
        <taxon>Agaricales</taxon>
        <taxon>Marasmiineae</taxon>
        <taxon>Mycenaceae</taxon>
        <taxon>Mycena</taxon>
    </lineage>
</organism>
<feature type="transmembrane region" description="Helical" evidence="10">
    <location>
        <begin position="46"/>
        <end position="63"/>
    </location>
</feature>
<keyword evidence="5 10" id="KW-0812">Transmembrane</keyword>
<feature type="transmembrane region" description="Helical" evidence="10">
    <location>
        <begin position="226"/>
        <end position="247"/>
    </location>
</feature>
<feature type="transmembrane region" description="Helical" evidence="10">
    <location>
        <begin position="633"/>
        <end position="657"/>
    </location>
</feature>
<dbReference type="PANTHER" id="PTHR13205">
    <property type="entry name" value="TRANSMEMBRANE PROTEIN 15-RELATED"/>
    <property type="match status" value="1"/>
</dbReference>
<dbReference type="InterPro" id="IPR032974">
    <property type="entry name" value="Polypren_kinase"/>
</dbReference>
<feature type="transmembrane region" description="Helical" evidence="10">
    <location>
        <begin position="721"/>
        <end position="740"/>
    </location>
</feature>
<feature type="transmembrane region" description="Helical" evidence="10">
    <location>
        <begin position="358"/>
        <end position="383"/>
    </location>
</feature>
<feature type="transmembrane region" description="Helical" evidence="10">
    <location>
        <begin position="698"/>
        <end position="715"/>
    </location>
</feature>